<comment type="caution">
    <text evidence="9">The sequence shown here is derived from an EMBL/GenBank/DDBJ whole genome shotgun (WGS) entry which is preliminary data.</text>
</comment>
<evidence type="ECO:0000256" key="5">
    <source>
        <dbReference type="ARBA" id="ARBA00022840"/>
    </source>
</evidence>
<dbReference type="SUPFAM" id="SSF56235">
    <property type="entry name" value="N-terminal nucleophile aminohydrolases (Ntn hydrolases)"/>
    <property type="match status" value="1"/>
</dbReference>
<feature type="domain" description="Glutamine amidotransferase type-2" evidence="8">
    <location>
        <begin position="64"/>
        <end position="123"/>
    </location>
</feature>
<dbReference type="Gene3D" id="3.40.50.620">
    <property type="entry name" value="HUPs"/>
    <property type="match status" value="1"/>
</dbReference>
<dbReference type="Proteomes" id="UP001165384">
    <property type="component" value="Unassembled WGS sequence"/>
</dbReference>
<sequence>MKDQLSGDILLDRLFGASEDSAALEAFSLRGGSVSRRESCICALIGSPRPERNIEQSQAGLSPADLVLQLWAKYGPQTPAHLRGGFAVAIVDRTRKSIFLAVDRFAMQTLCYSFDGNRLSFSDRADCVAGRGNELDSQAIFDFLFFHMIPAPRTIFRQVQRLPAAHSLLVDANGIQEKRYWALQFEETTRHAFPAAKETFLELIRKSVAEEIEGHDQVGAFLSGGTDSSTVAGMLCKIQGKPAKTYSIGFEAEGYDEMEYARLAARHFGCEHHEYYVTPDDLLASIPAVAQHHDQPFGNSSALPSYYCAKMARQDGCTKILAGDGGDELFGGNSRYAMQRIFNLYSALPGGLRSLIEPACGDESVLRKIPGLRQAVGYVRHSRNPMPDRLQSFNLVMRLDPANILSADFLRSVELDEPLRHMRSTWQQCEADSLINRMLAYDWRYTLADSDLPKVRGATAMAGIEVGYPLLENCFTDFSMKLDPEWKLKRLKLRWFFKEALRGFLPDEILTKKKHGFGLPYGPWMARTPALHKLAHESLHALAGRGIIQEQFVDTMLERHLPEHPGYYGEMVWILLMLEQWIKGQDSLRIS</sequence>
<evidence type="ECO:0000256" key="6">
    <source>
        <dbReference type="ARBA" id="ARBA00048741"/>
    </source>
</evidence>
<dbReference type="RefSeq" id="WP_275711090.1">
    <property type="nucleotide sequence ID" value="NZ_JAKLTN010000002.1"/>
</dbReference>
<dbReference type="InterPro" id="IPR017932">
    <property type="entry name" value="GATase_2_dom"/>
</dbReference>
<comment type="similarity">
    <text evidence="2">Belongs to the asparagine synthetase family.</text>
</comment>
<evidence type="ECO:0000256" key="3">
    <source>
        <dbReference type="ARBA" id="ARBA00012737"/>
    </source>
</evidence>
<dbReference type="InterPro" id="IPR001962">
    <property type="entry name" value="Asn_synthase"/>
</dbReference>
<dbReference type="EMBL" id="JAKLTN010000002">
    <property type="protein sequence ID" value="MCG2577757.1"/>
    <property type="molecule type" value="Genomic_DNA"/>
</dbReference>
<dbReference type="EC" id="6.3.5.4" evidence="3"/>
<dbReference type="InterPro" id="IPR006426">
    <property type="entry name" value="Asn_synth_AEB"/>
</dbReference>
<comment type="pathway">
    <text evidence="1">Amino-acid biosynthesis; L-asparagine biosynthesis; L-asparagine from L-aspartate (L-Gln route): step 1/1.</text>
</comment>
<evidence type="ECO:0000313" key="9">
    <source>
        <dbReference type="EMBL" id="MCG2577757.1"/>
    </source>
</evidence>
<comment type="catalytic activity">
    <reaction evidence="6">
        <text>L-aspartate + L-glutamine + ATP + H2O = L-asparagine + L-glutamate + AMP + diphosphate + H(+)</text>
        <dbReference type="Rhea" id="RHEA:12228"/>
        <dbReference type="ChEBI" id="CHEBI:15377"/>
        <dbReference type="ChEBI" id="CHEBI:15378"/>
        <dbReference type="ChEBI" id="CHEBI:29985"/>
        <dbReference type="ChEBI" id="CHEBI:29991"/>
        <dbReference type="ChEBI" id="CHEBI:30616"/>
        <dbReference type="ChEBI" id="CHEBI:33019"/>
        <dbReference type="ChEBI" id="CHEBI:58048"/>
        <dbReference type="ChEBI" id="CHEBI:58359"/>
        <dbReference type="ChEBI" id="CHEBI:456215"/>
        <dbReference type="EC" id="6.3.5.4"/>
    </reaction>
</comment>
<dbReference type="InterPro" id="IPR014729">
    <property type="entry name" value="Rossmann-like_a/b/a_fold"/>
</dbReference>
<dbReference type="CDD" id="cd01991">
    <property type="entry name" value="Asn_synthase_B_C"/>
    <property type="match status" value="1"/>
</dbReference>
<keyword evidence="4" id="KW-0547">Nucleotide-binding</keyword>
<keyword evidence="10" id="KW-1185">Reference proteome</keyword>
<evidence type="ECO:0000259" key="8">
    <source>
        <dbReference type="Pfam" id="PF13537"/>
    </source>
</evidence>
<evidence type="ECO:0000313" key="10">
    <source>
        <dbReference type="Proteomes" id="UP001165384"/>
    </source>
</evidence>
<feature type="domain" description="Asparagine synthetase" evidence="7">
    <location>
        <begin position="200"/>
        <end position="582"/>
    </location>
</feature>
<evidence type="ECO:0000256" key="2">
    <source>
        <dbReference type="ARBA" id="ARBA00005752"/>
    </source>
</evidence>
<organism evidence="9 10">
    <name type="scientific">Dechloromonas hankyongensis</name>
    <dbReference type="NCBI Taxonomy" id="2908002"/>
    <lineage>
        <taxon>Bacteria</taxon>
        <taxon>Pseudomonadati</taxon>
        <taxon>Pseudomonadota</taxon>
        <taxon>Betaproteobacteria</taxon>
        <taxon>Rhodocyclales</taxon>
        <taxon>Azonexaceae</taxon>
        <taxon>Dechloromonas</taxon>
    </lineage>
</organism>
<reference evidence="9" key="1">
    <citation type="submission" date="2022-01" db="EMBL/GenBank/DDBJ databases">
        <authorList>
            <person name="Jo J.-H."/>
            <person name="Im W.-T."/>
        </authorList>
    </citation>
    <scope>NUCLEOTIDE SEQUENCE</scope>
    <source>
        <strain evidence="9">XY25</strain>
    </source>
</reference>
<evidence type="ECO:0000259" key="7">
    <source>
        <dbReference type="Pfam" id="PF00733"/>
    </source>
</evidence>
<evidence type="ECO:0000256" key="1">
    <source>
        <dbReference type="ARBA" id="ARBA00005187"/>
    </source>
</evidence>
<protein>
    <recommendedName>
        <fullName evidence="3">asparagine synthase (glutamine-hydrolyzing)</fullName>
        <ecNumber evidence="3">6.3.5.4</ecNumber>
    </recommendedName>
</protein>
<name>A0ABS9K3L8_9RHOO</name>
<dbReference type="Pfam" id="PF13537">
    <property type="entry name" value="GATase_7"/>
    <property type="match status" value="1"/>
</dbReference>
<proteinExistence type="inferred from homology"/>
<gene>
    <name evidence="9" type="ORF">LZ012_12205</name>
</gene>
<dbReference type="PANTHER" id="PTHR43284">
    <property type="entry name" value="ASPARAGINE SYNTHETASE (GLUTAMINE-HYDROLYZING)"/>
    <property type="match status" value="1"/>
</dbReference>
<dbReference type="PIRSF" id="PIRSF001589">
    <property type="entry name" value="Asn_synthetase_glu-h"/>
    <property type="match status" value="1"/>
</dbReference>
<evidence type="ECO:0000256" key="4">
    <source>
        <dbReference type="ARBA" id="ARBA00022741"/>
    </source>
</evidence>
<dbReference type="SUPFAM" id="SSF52402">
    <property type="entry name" value="Adenine nucleotide alpha hydrolases-like"/>
    <property type="match status" value="1"/>
</dbReference>
<dbReference type="Pfam" id="PF00733">
    <property type="entry name" value="Asn_synthase"/>
    <property type="match status" value="1"/>
</dbReference>
<dbReference type="Gene3D" id="3.60.20.10">
    <property type="entry name" value="Glutamine Phosphoribosylpyrophosphate, subunit 1, domain 1"/>
    <property type="match status" value="1"/>
</dbReference>
<dbReference type="PANTHER" id="PTHR43284:SF1">
    <property type="entry name" value="ASPARAGINE SYNTHETASE"/>
    <property type="match status" value="1"/>
</dbReference>
<dbReference type="InterPro" id="IPR029055">
    <property type="entry name" value="Ntn_hydrolases_N"/>
</dbReference>
<keyword evidence="5" id="KW-0067">ATP-binding</keyword>
<accession>A0ABS9K3L8</accession>
<dbReference type="InterPro" id="IPR051786">
    <property type="entry name" value="ASN_synthetase/amidase"/>
</dbReference>